<dbReference type="AlphaFoldDB" id="A0A8S3UUX3"/>
<accession>A0A8S3UUX3</accession>
<dbReference type="EMBL" id="CAJPWZ010003017">
    <property type="protein sequence ID" value="CAG2249903.1"/>
    <property type="molecule type" value="Genomic_DNA"/>
</dbReference>
<evidence type="ECO:0000313" key="1">
    <source>
        <dbReference type="EMBL" id="CAG2249903.1"/>
    </source>
</evidence>
<protein>
    <submittedName>
        <fullName evidence="1">Uncharacterized protein</fullName>
    </submittedName>
</protein>
<evidence type="ECO:0000313" key="2">
    <source>
        <dbReference type="Proteomes" id="UP000683360"/>
    </source>
</evidence>
<keyword evidence="2" id="KW-1185">Reference proteome</keyword>
<reference evidence="1" key="1">
    <citation type="submission" date="2021-03" db="EMBL/GenBank/DDBJ databases">
        <authorList>
            <person name="Bekaert M."/>
        </authorList>
    </citation>
    <scope>NUCLEOTIDE SEQUENCE</scope>
</reference>
<proteinExistence type="predicted"/>
<organism evidence="1 2">
    <name type="scientific">Mytilus edulis</name>
    <name type="common">Blue mussel</name>
    <dbReference type="NCBI Taxonomy" id="6550"/>
    <lineage>
        <taxon>Eukaryota</taxon>
        <taxon>Metazoa</taxon>
        <taxon>Spiralia</taxon>
        <taxon>Lophotrochozoa</taxon>
        <taxon>Mollusca</taxon>
        <taxon>Bivalvia</taxon>
        <taxon>Autobranchia</taxon>
        <taxon>Pteriomorphia</taxon>
        <taxon>Mytilida</taxon>
        <taxon>Mytiloidea</taxon>
        <taxon>Mytilidae</taxon>
        <taxon>Mytilinae</taxon>
        <taxon>Mytilus</taxon>
    </lineage>
</organism>
<sequence>MIERIKMECYEKQYKLECLDLETPLKEETKTRISVEETGISKKKALIKVKACAKQIYQKSEGQRKAIVHYAECCIQFPNEEDLQSAKQLSMAMKHRFRLVGADTLFDENDLSQKKQSDGSYLTTYTKYTQTDAFCDDKTWWLEELKGKRDRLKIYQSKLLKDYNKVTEDINMLDFEIESKENKSHI</sequence>
<name>A0A8S3UUX3_MYTED</name>
<comment type="caution">
    <text evidence="1">The sequence shown here is derived from an EMBL/GenBank/DDBJ whole genome shotgun (WGS) entry which is preliminary data.</text>
</comment>
<dbReference type="Proteomes" id="UP000683360">
    <property type="component" value="Unassembled WGS sequence"/>
</dbReference>
<gene>
    <name evidence="1" type="ORF">MEDL_61639</name>
</gene>